<gene>
    <name evidence="5" type="ORF">K435DRAFT_752495</name>
</gene>
<proteinExistence type="predicted"/>
<dbReference type="GO" id="GO:0016829">
    <property type="term" value="F:lyase activity"/>
    <property type="evidence" value="ECO:0007669"/>
    <property type="project" value="UniProtKB-KW"/>
</dbReference>
<organism evidence="5 6">
    <name type="scientific">Dendrothele bispora (strain CBS 962.96)</name>
    <dbReference type="NCBI Taxonomy" id="1314807"/>
    <lineage>
        <taxon>Eukaryota</taxon>
        <taxon>Fungi</taxon>
        <taxon>Dikarya</taxon>
        <taxon>Basidiomycota</taxon>
        <taxon>Agaricomycotina</taxon>
        <taxon>Agaricomycetes</taxon>
        <taxon>Agaricomycetidae</taxon>
        <taxon>Agaricales</taxon>
        <taxon>Agaricales incertae sedis</taxon>
        <taxon>Dendrothele</taxon>
    </lineage>
</organism>
<dbReference type="OrthoDB" id="526316at2759"/>
<evidence type="ECO:0000259" key="4">
    <source>
        <dbReference type="Pfam" id="PF05426"/>
    </source>
</evidence>
<reference evidence="5 6" key="1">
    <citation type="journal article" date="2019" name="Nat. Ecol. Evol.">
        <title>Megaphylogeny resolves global patterns of mushroom evolution.</title>
        <authorList>
            <person name="Varga T."/>
            <person name="Krizsan K."/>
            <person name="Foldi C."/>
            <person name="Dima B."/>
            <person name="Sanchez-Garcia M."/>
            <person name="Sanchez-Ramirez S."/>
            <person name="Szollosi G.J."/>
            <person name="Szarkandi J.G."/>
            <person name="Papp V."/>
            <person name="Albert L."/>
            <person name="Andreopoulos W."/>
            <person name="Angelini C."/>
            <person name="Antonin V."/>
            <person name="Barry K.W."/>
            <person name="Bougher N.L."/>
            <person name="Buchanan P."/>
            <person name="Buyck B."/>
            <person name="Bense V."/>
            <person name="Catcheside P."/>
            <person name="Chovatia M."/>
            <person name="Cooper J."/>
            <person name="Damon W."/>
            <person name="Desjardin D."/>
            <person name="Finy P."/>
            <person name="Geml J."/>
            <person name="Haridas S."/>
            <person name="Hughes K."/>
            <person name="Justo A."/>
            <person name="Karasinski D."/>
            <person name="Kautmanova I."/>
            <person name="Kiss B."/>
            <person name="Kocsube S."/>
            <person name="Kotiranta H."/>
            <person name="LaButti K.M."/>
            <person name="Lechner B.E."/>
            <person name="Liimatainen K."/>
            <person name="Lipzen A."/>
            <person name="Lukacs Z."/>
            <person name="Mihaltcheva S."/>
            <person name="Morgado L.N."/>
            <person name="Niskanen T."/>
            <person name="Noordeloos M.E."/>
            <person name="Ohm R.A."/>
            <person name="Ortiz-Santana B."/>
            <person name="Ovrebo C."/>
            <person name="Racz N."/>
            <person name="Riley R."/>
            <person name="Savchenko A."/>
            <person name="Shiryaev A."/>
            <person name="Soop K."/>
            <person name="Spirin V."/>
            <person name="Szebenyi C."/>
            <person name="Tomsovsky M."/>
            <person name="Tulloss R.E."/>
            <person name="Uehling J."/>
            <person name="Grigoriev I.V."/>
            <person name="Vagvolgyi C."/>
            <person name="Papp T."/>
            <person name="Martin F.M."/>
            <person name="Miettinen O."/>
            <person name="Hibbett D.S."/>
            <person name="Nagy L.G."/>
        </authorList>
    </citation>
    <scope>NUCLEOTIDE SEQUENCE [LARGE SCALE GENOMIC DNA]</scope>
    <source>
        <strain evidence="5 6">CBS 962.96</strain>
    </source>
</reference>
<dbReference type="EMBL" id="ML179128">
    <property type="protein sequence ID" value="THU98857.1"/>
    <property type="molecule type" value="Genomic_DNA"/>
</dbReference>
<accession>A0A4S8M8Z6</accession>
<feature type="chain" id="PRO_5020281629" evidence="3">
    <location>
        <begin position="24"/>
        <end position="409"/>
    </location>
</feature>
<evidence type="ECO:0000313" key="5">
    <source>
        <dbReference type="EMBL" id="THU98857.1"/>
    </source>
</evidence>
<dbReference type="GO" id="GO:0042597">
    <property type="term" value="C:periplasmic space"/>
    <property type="evidence" value="ECO:0007669"/>
    <property type="project" value="InterPro"/>
</dbReference>
<feature type="signal peptide" evidence="3">
    <location>
        <begin position="1"/>
        <end position="23"/>
    </location>
</feature>
<dbReference type="Gene3D" id="1.50.10.100">
    <property type="entry name" value="Chondroitin AC/alginate lyase"/>
    <property type="match status" value="1"/>
</dbReference>
<keyword evidence="2 5" id="KW-0456">Lyase</keyword>
<protein>
    <submittedName>
        <fullName evidence="5">Chondroitin AC/alginate lyase</fullName>
    </submittedName>
</protein>
<keyword evidence="1 3" id="KW-0732">Signal</keyword>
<feature type="domain" description="Alginate lyase" evidence="4">
    <location>
        <begin position="113"/>
        <end position="238"/>
    </location>
</feature>
<keyword evidence="6" id="KW-1185">Reference proteome</keyword>
<evidence type="ECO:0000256" key="1">
    <source>
        <dbReference type="ARBA" id="ARBA00022729"/>
    </source>
</evidence>
<name>A0A4S8M8Z6_DENBC</name>
<dbReference type="Pfam" id="PF05426">
    <property type="entry name" value="Alginate_lyase"/>
    <property type="match status" value="1"/>
</dbReference>
<evidence type="ECO:0000256" key="2">
    <source>
        <dbReference type="ARBA" id="ARBA00023239"/>
    </source>
</evidence>
<dbReference type="InterPro" id="IPR008929">
    <property type="entry name" value="Chondroitin_lyas"/>
</dbReference>
<dbReference type="AlphaFoldDB" id="A0A4S8M8Z6"/>
<dbReference type="InterPro" id="IPR008397">
    <property type="entry name" value="Alginate_lyase_dom"/>
</dbReference>
<dbReference type="Proteomes" id="UP000297245">
    <property type="component" value="Unassembled WGS sequence"/>
</dbReference>
<evidence type="ECO:0000313" key="6">
    <source>
        <dbReference type="Proteomes" id="UP000297245"/>
    </source>
</evidence>
<sequence>MFSKIFIPFVAVIFSRLIVIAAGNPVSGSTVTYTNVSSRAPATFKHPGVLIDREQLDFIKGKVQSGAQPWTDAYNAMLSDPLASLSRTPSPTTTVQCGPTSTPNIGCTDEREDALAAYAMSLAWYISGSAKYAQKAISYMNAWASTIKGHELSNAPLQTGWAGAGWTRAAEIIRWTNAGWASADVTAFENMLRNVYLPTVIKGSQNNGNWELVMLEAALGISVFLEDKNSYDTAMNKFLGRVPAYVYLLKDGDTPKTAPGSGLDTRAKIVNYWQGQSTFQANGIAQETCRDFVHTGYGLSSISHIAETSRIQGTDLYSGDVGERLQYGLGFHAQFEMGAAAKPSWLCVNKNLKLGLGPITEVGFNALHTRLGIAMTNTQALTEKQRLSLAGTNHLFVGWETLTHAGNMA</sequence>
<dbReference type="SUPFAM" id="SSF48230">
    <property type="entry name" value="Chondroitin AC/alginate lyase"/>
    <property type="match status" value="1"/>
</dbReference>
<evidence type="ECO:0000256" key="3">
    <source>
        <dbReference type="SAM" id="SignalP"/>
    </source>
</evidence>